<keyword evidence="4" id="KW-0238">DNA-binding</keyword>
<dbReference type="InParanoid" id="A0A6I8TF33"/>
<dbReference type="Gene3D" id="6.20.210.20">
    <property type="entry name" value="THAP domain"/>
    <property type="match status" value="1"/>
</dbReference>
<evidence type="ECO:0000313" key="6">
    <source>
        <dbReference type="EnsemblMetazoa" id="AAEL012805-PB"/>
    </source>
</evidence>
<dbReference type="PROSITE" id="PS50950">
    <property type="entry name" value="ZF_THAP"/>
    <property type="match status" value="1"/>
</dbReference>
<gene>
    <name evidence="6" type="primary">110676783</name>
</gene>
<dbReference type="GO" id="GO:0003677">
    <property type="term" value="F:DNA binding"/>
    <property type="evidence" value="ECO:0007669"/>
    <property type="project" value="UniProtKB-UniRule"/>
</dbReference>
<reference evidence="6" key="2">
    <citation type="submission" date="2020-05" db="UniProtKB">
        <authorList>
            <consortium name="EnsemblMetazoa"/>
        </authorList>
    </citation>
    <scope>IDENTIFICATION</scope>
    <source>
        <strain evidence="6">LVP_AGWG</strain>
    </source>
</reference>
<dbReference type="InterPro" id="IPR038441">
    <property type="entry name" value="THAP_Znf_sf"/>
</dbReference>
<keyword evidence="1" id="KW-0479">Metal-binding</keyword>
<dbReference type="OrthoDB" id="7764149at2759"/>
<feature type="region of interest" description="Disordered" evidence="5">
    <location>
        <begin position="119"/>
        <end position="142"/>
    </location>
</feature>
<name>A0A6I8TF33_AEDAE</name>
<proteinExistence type="predicted"/>
<dbReference type="Proteomes" id="UP000008820">
    <property type="component" value="Chromosome 1"/>
</dbReference>
<keyword evidence="7" id="KW-1185">Reference proteome</keyword>
<sequence>MACAVKNCNRTKKQSPDVHFFSVPKNLEIRRMWLNRCGIYVENPMPKLLETSKLFVCENHFEPNDYRSINVKSENDSQRKRLWLHADIVPHKNLPSKSHLDRYSFLDIETDPLELSSEFSLDDSNSSSLSKSGENPGCSQHLKRPKLADISLKDNIQPWCKPKLVDRSVATDNLLVSSVSVQCNVVVANKGTQTAHQNMPNRMYPSTPNLYVSSPSSSSVQPSEGSVGSVYLPSTASFHDFRVESSSQEVHCEIQRMVKTKSMNYLGISNDNFFVITALNETTGISERDLLIVLRKIRLNESFEILGDSVGLTGARVGQIFDACVPIVAREMKELIFWPKSNDINKFLPLSFLNKYFSVKSIIRAYSARRVR</sequence>
<keyword evidence="2" id="KW-0863">Zinc-finger</keyword>
<feature type="compositionally biased region" description="Low complexity" evidence="5">
    <location>
        <begin position="119"/>
        <end position="132"/>
    </location>
</feature>
<reference evidence="6 7" key="1">
    <citation type="submission" date="2017-06" db="EMBL/GenBank/DDBJ databases">
        <title>Aedes aegypti genome working group (AGWG) sequencing and assembly.</title>
        <authorList>
            <consortium name="Aedes aegypti Genome Working Group (AGWG)"/>
            <person name="Matthews B.J."/>
        </authorList>
    </citation>
    <scope>NUCLEOTIDE SEQUENCE [LARGE SCALE GENOMIC DNA]</scope>
    <source>
        <strain evidence="6 7">LVP_AGWG</strain>
    </source>
</reference>
<keyword evidence="3" id="KW-0862">Zinc</keyword>
<dbReference type="SMART" id="SM00980">
    <property type="entry name" value="THAP"/>
    <property type="match status" value="1"/>
</dbReference>
<dbReference type="GO" id="GO:0008270">
    <property type="term" value="F:zinc ion binding"/>
    <property type="evidence" value="ECO:0007669"/>
    <property type="project" value="UniProtKB-KW"/>
</dbReference>
<organism evidence="6 7">
    <name type="scientific">Aedes aegypti</name>
    <name type="common">Yellowfever mosquito</name>
    <name type="synonym">Culex aegypti</name>
    <dbReference type="NCBI Taxonomy" id="7159"/>
    <lineage>
        <taxon>Eukaryota</taxon>
        <taxon>Metazoa</taxon>
        <taxon>Ecdysozoa</taxon>
        <taxon>Arthropoda</taxon>
        <taxon>Hexapoda</taxon>
        <taxon>Insecta</taxon>
        <taxon>Pterygota</taxon>
        <taxon>Neoptera</taxon>
        <taxon>Endopterygota</taxon>
        <taxon>Diptera</taxon>
        <taxon>Nematocera</taxon>
        <taxon>Culicoidea</taxon>
        <taxon>Culicidae</taxon>
        <taxon>Culicinae</taxon>
        <taxon>Aedini</taxon>
        <taxon>Aedes</taxon>
        <taxon>Stegomyia</taxon>
    </lineage>
</organism>
<dbReference type="PANTHER" id="PTHR23080">
    <property type="entry name" value="THAP DOMAIN PROTEIN"/>
    <property type="match status" value="1"/>
</dbReference>
<evidence type="ECO:0000256" key="3">
    <source>
        <dbReference type="ARBA" id="ARBA00022833"/>
    </source>
</evidence>
<evidence type="ECO:0000256" key="1">
    <source>
        <dbReference type="ARBA" id="ARBA00022723"/>
    </source>
</evidence>
<dbReference type="EnsemblMetazoa" id="AAEL012805-RB">
    <property type="protein sequence ID" value="AAEL012805-PB"/>
    <property type="gene ID" value="AAEL012805"/>
</dbReference>
<evidence type="ECO:0000256" key="2">
    <source>
        <dbReference type="ARBA" id="ARBA00022771"/>
    </source>
</evidence>
<dbReference type="SUPFAM" id="SSF57716">
    <property type="entry name" value="Glucocorticoid receptor-like (DNA-binding domain)"/>
    <property type="match status" value="1"/>
</dbReference>
<evidence type="ECO:0000256" key="4">
    <source>
        <dbReference type="ARBA" id="ARBA00023125"/>
    </source>
</evidence>
<evidence type="ECO:0000313" key="7">
    <source>
        <dbReference type="Proteomes" id="UP000008820"/>
    </source>
</evidence>
<protein>
    <submittedName>
        <fullName evidence="6">Uncharacterized protein</fullName>
    </submittedName>
</protein>
<accession>A0A6I8TF33</accession>
<evidence type="ECO:0000256" key="5">
    <source>
        <dbReference type="SAM" id="MobiDB-lite"/>
    </source>
</evidence>
<dbReference type="Pfam" id="PF05485">
    <property type="entry name" value="THAP"/>
    <property type="match status" value="1"/>
</dbReference>
<dbReference type="InterPro" id="IPR006612">
    <property type="entry name" value="THAP_Znf"/>
</dbReference>
<dbReference type="AlphaFoldDB" id="A0A6I8TF33"/>